<name>A0ABQ9NS49_9PEZI</name>
<protein>
    <submittedName>
        <fullName evidence="2">Uncharacterized protein</fullName>
    </submittedName>
</protein>
<feature type="region of interest" description="Disordered" evidence="1">
    <location>
        <begin position="78"/>
        <end position="153"/>
    </location>
</feature>
<feature type="compositionally biased region" description="Basic and acidic residues" evidence="1">
    <location>
        <begin position="96"/>
        <end position="110"/>
    </location>
</feature>
<reference evidence="2" key="1">
    <citation type="submission" date="2022-10" db="EMBL/GenBank/DDBJ databases">
        <title>Culturing micro-colonial fungi from biological soil crusts in the Mojave desert and describing Neophaeococcomyces mojavensis, and introducing the new genera and species Taxawa tesnikishii.</title>
        <authorList>
            <person name="Kurbessoian T."/>
            <person name="Stajich J.E."/>
        </authorList>
    </citation>
    <scope>NUCLEOTIDE SEQUENCE</scope>
    <source>
        <strain evidence="2">TK_1</strain>
    </source>
</reference>
<keyword evidence="3" id="KW-1185">Reference proteome</keyword>
<dbReference type="EMBL" id="JAPDRL010000031">
    <property type="protein sequence ID" value="KAJ9665229.1"/>
    <property type="molecule type" value="Genomic_DNA"/>
</dbReference>
<feature type="compositionally biased region" description="Basic and acidic residues" evidence="1">
    <location>
        <begin position="177"/>
        <end position="233"/>
    </location>
</feature>
<feature type="compositionally biased region" description="Polar residues" evidence="1">
    <location>
        <begin position="79"/>
        <end position="88"/>
    </location>
</feature>
<evidence type="ECO:0000313" key="3">
    <source>
        <dbReference type="Proteomes" id="UP001172684"/>
    </source>
</evidence>
<feature type="compositionally biased region" description="Basic and acidic residues" evidence="1">
    <location>
        <begin position="273"/>
        <end position="283"/>
    </location>
</feature>
<gene>
    <name evidence="2" type="ORF">H2201_004703</name>
</gene>
<evidence type="ECO:0000313" key="2">
    <source>
        <dbReference type="EMBL" id="KAJ9665229.1"/>
    </source>
</evidence>
<comment type="caution">
    <text evidence="2">The sequence shown here is derived from an EMBL/GenBank/DDBJ whole genome shotgun (WGS) entry which is preliminary data.</text>
</comment>
<organism evidence="2 3">
    <name type="scientific">Coniosporium apollinis</name>
    <dbReference type="NCBI Taxonomy" id="61459"/>
    <lineage>
        <taxon>Eukaryota</taxon>
        <taxon>Fungi</taxon>
        <taxon>Dikarya</taxon>
        <taxon>Ascomycota</taxon>
        <taxon>Pezizomycotina</taxon>
        <taxon>Dothideomycetes</taxon>
        <taxon>Dothideomycetes incertae sedis</taxon>
        <taxon>Coniosporium</taxon>
    </lineage>
</organism>
<evidence type="ECO:0000256" key="1">
    <source>
        <dbReference type="SAM" id="MobiDB-lite"/>
    </source>
</evidence>
<sequence length="324" mass="36431">MCWELAFNYYGLGCTHREHVDLIELCQEAQQSQNEQCRPLAAPRTIPCWGECRTCRGAGPALIKKYIRVPGGEVEVTGQRPQMISPSPTEEEVQDDKEASKARVRFDVKGRAPMRTSESAPGPSDWASKESQGKSWISTEDPHINSIGWGNEGSEESVDIKLKESVQSLLDKQRQRFLSDDEAERYAIEESIRESTKGVEETDLGDNRCNEATSREERQIAEYDDWVEKRRQESSGPSNASSKDHFVEEEEEKEIDDSGNTKIASSEGGYPEFRAETYDEKKATQLALEESALEASKREKEKREQKDGSKGNGRSGRGAKMLLV</sequence>
<feature type="compositionally biased region" description="Basic and acidic residues" evidence="1">
    <location>
        <begin position="295"/>
        <end position="309"/>
    </location>
</feature>
<feature type="compositionally biased region" description="Acidic residues" evidence="1">
    <location>
        <begin position="247"/>
        <end position="257"/>
    </location>
</feature>
<accession>A0ABQ9NS49</accession>
<feature type="region of interest" description="Disordered" evidence="1">
    <location>
        <begin position="177"/>
        <end position="324"/>
    </location>
</feature>
<proteinExistence type="predicted"/>
<dbReference type="Proteomes" id="UP001172684">
    <property type="component" value="Unassembled WGS sequence"/>
</dbReference>